<accession>A0A809S906</accession>
<evidence type="ECO:0000256" key="1">
    <source>
        <dbReference type="SAM" id="SignalP"/>
    </source>
</evidence>
<feature type="chain" id="PRO_5032693134" description="Lipoprotein" evidence="1">
    <location>
        <begin position="22"/>
        <end position="216"/>
    </location>
</feature>
<proteinExistence type="predicted"/>
<dbReference type="KEGG" id="sniv:SFSGTM_12900"/>
<dbReference type="Proteomes" id="UP000463939">
    <property type="component" value="Chromosome"/>
</dbReference>
<dbReference type="EMBL" id="AP021881">
    <property type="protein sequence ID" value="BBP00582.1"/>
    <property type="molecule type" value="Genomic_DNA"/>
</dbReference>
<keyword evidence="1" id="KW-0732">Signal</keyword>
<evidence type="ECO:0000313" key="3">
    <source>
        <dbReference type="Proteomes" id="UP000463939"/>
    </source>
</evidence>
<gene>
    <name evidence="2" type="ORF">SFSGTM_12900</name>
</gene>
<dbReference type="AlphaFoldDB" id="A0A809S906"/>
<feature type="signal peptide" evidence="1">
    <location>
        <begin position="1"/>
        <end position="21"/>
    </location>
</feature>
<reference evidence="3" key="1">
    <citation type="submission" date="2019-11" db="EMBL/GenBank/DDBJ databases">
        <title>Isolation and characterization of a novel species in the genus Sulfuriferula.</title>
        <authorList>
            <person name="Mochizuki J."/>
            <person name="Kojima H."/>
            <person name="Fukui M."/>
        </authorList>
    </citation>
    <scope>NUCLEOTIDE SEQUENCE [LARGE SCALE GENOMIC DNA]</scope>
    <source>
        <strain evidence="3">SGTM</strain>
    </source>
</reference>
<dbReference type="RefSeq" id="WP_162084490.1">
    <property type="nucleotide sequence ID" value="NZ_AP021881.1"/>
</dbReference>
<organism evidence="2 3">
    <name type="scientific">Sulfuriferula nivalis</name>
    <dbReference type="NCBI Taxonomy" id="2675298"/>
    <lineage>
        <taxon>Bacteria</taxon>
        <taxon>Pseudomonadati</taxon>
        <taxon>Pseudomonadota</taxon>
        <taxon>Betaproteobacteria</taxon>
        <taxon>Nitrosomonadales</taxon>
        <taxon>Sulfuricellaceae</taxon>
        <taxon>Sulfuriferula</taxon>
    </lineage>
</organism>
<name>A0A809S906_9PROT</name>
<keyword evidence="3" id="KW-1185">Reference proteome</keyword>
<evidence type="ECO:0000313" key="2">
    <source>
        <dbReference type="EMBL" id="BBP00582.1"/>
    </source>
</evidence>
<protein>
    <recommendedName>
        <fullName evidence="4">Lipoprotein</fullName>
    </recommendedName>
</protein>
<evidence type="ECO:0008006" key="4">
    <source>
        <dbReference type="Google" id="ProtNLM"/>
    </source>
</evidence>
<sequence>MRIVNILVIFFGFGMLPLANAQSDSYKSVQAFVASMPGATLELEATGDLNDDEHPDSIVSILRGATPNQTRQIYILFGSDLGTYKVADNSGEEIACCGTTDVEFGDMEITEHSVFFSYHRRWHNCVNDTQYQYKLNKNTFKLIEVLYSSTLYKEDDDSMKASVEINKNLVTGRMVITKSKNNKKSQKTIIKGKPELFYLKDGGGLDAADYKYDPCQ</sequence>